<feature type="transmembrane region" description="Helical" evidence="6">
    <location>
        <begin position="201"/>
        <end position="218"/>
    </location>
</feature>
<dbReference type="Pfam" id="PF03619">
    <property type="entry name" value="Solute_trans_a"/>
    <property type="match status" value="1"/>
</dbReference>
<keyword evidence="4 6" id="KW-0472">Membrane</keyword>
<feature type="transmembrane region" description="Helical" evidence="6">
    <location>
        <begin position="166"/>
        <end position="189"/>
    </location>
</feature>
<feature type="transmembrane region" description="Helical" evidence="6">
    <location>
        <begin position="12"/>
        <end position="36"/>
    </location>
</feature>
<organism evidence="7 8">
    <name type="scientific">Ceratopteris richardii</name>
    <name type="common">Triangle waterfern</name>
    <dbReference type="NCBI Taxonomy" id="49495"/>
    <lineage>
        <taxon>Eukaryota</taxon>
        <taxon>Viridiplantae</taxon>
        <taxon>Streptophyta</taxon>
        <taxon>Embryophyta</taxon>
        <taxon>Tracheophyta</taxon>
        <taxon>Polypodiopsida</taxon>
        <taxon>Polypodiidae</taxon>
        <taxon>Polypodiales</taxon>
        <taxon>Pteridineae</taxon>
        <taxon>Pteridaceae</taxon>
        <taxon>Parkerioideae</taxon>
        <taxon>Ceratopteris</taxon>
    </lineage>
</organism>
<dbReference type="InterPro" id="IPR005178">
    <property type="entry name" value="Ostalpha/TMEM184C"/>
</dbReference>
<evidence type="ECO:0000256" key="6">
    <source>
        <dbReference type="SAM" id="Phobius"/>
    </source>
</evidence>
<dbReference type="PANTHER" id="PTHR23423">
    <property type="entry name" value="ORGANIC SOLUTE TRANSPORTER-RELATED"/>
    <property type="match status" value="1"/>
</dbReference>
<dbReference type="AlphaFoldDB" id="A0A8T2RHC0"/>
<comment type="subcellular location">
    <subcellularLocation>
        <location evidence="1">Membrane</location>
        <topology evidence="1">Multi-pass membrane protein</topology>
    </subcellularLocation>
</comment>
<evidence type="ECO:0000313" key="7">
    <source>
        <dbReference type="EMBL" id="KAH7294953.1"/>
    </source>
</evidence>
<dbReference type="GO" id="GO:0016020">
    <property type="term" value="C:membrane"/>
    <property type="evidence" value="ECO:0007669"/>
    <property type="project" value="UniProtKB-SubCell"/>
</dbReference>
<protein>
    <submittedName>
        <fullName evidence="7">Uncharacterized protein</fullName>
    </submittedName>
</protein>
<evidence type="ECO:0000313" key="8">
    <source>
        <dbReference type="Proteomes" id="UP000825935"/>
    </source>
</evidence>
<evidence type="ECO:0000256" key="1">
    <source>
        <dbReference type="ARBA" id="ARBA00004141"/>
    </source>
</evidence>
<reference evidence="7 8" key="1">
    <citation type="submission" date="2021-08" db="EMBL/GenBank/DDBJ databases">
        <title>WGS assembly of Ceratopteris richardii.</title>
        <authorList>
            <person name="Marchant D.B."/>
            <person name="Chen G."/>
            <person name="Jenkins J."/>
            <person name="Shu S."/>
            <person name="Leebens-Mack J."/>
            <person name="Grimwood J."/>
            <person name="Schmutz J."/>
            <person name="Soltis P."/>
            <person name="Soltis D."/>
            <person name="Chen Z.-H."/>
        </authorList>
    </citation>
    <scope>NUCLEOTIDE SEQUENCE [LARGE SCALE GENOMIC DNA]</scope>
    <source>
        <strain evidence="7">Whitten #5841</strain>
        <tissue evidence="7">Leaf</tissue>
    </source>
</reference>
<gene>
    <name evidence="7" type="ORF">KP509_27G026300</name>
</gene>
<accession>A0A8T2RHC0</accession>
<keyword evidence="8" id="KW-1185">Reference proteome</keyword>
<evidence type="ECO:0000256" key="5">
    <source>
        <dbReference type="SAM" id="MobiDB-lite"/>
    </source>
</evidence>
<feature type="transmembrane region" description="Helical" evidence="6">
    <location>
        <begin position="56"/>
        <end position="75"/>
    </location>
</feature>
<sequence>MTTITNPSKAVVLSFSGVHTAAVIVAGIFVLFAVALSTLLIFEHLSWYNNPEEQKWIIGVVLIVPLYAIESYVSLCSSHAALVFEIIRDCYEAFALYSFGRYLIACLGGEEKTIESMERQAVAGPRTPLLIQTAGKAAVKHSFPLNFILKPWYLGKHFYQSFKFGIVQFMILKTLGAMVALILQCWGLYGEGEFKWNRGYLYVAVVINFSQSWALYCLMQFYNVTKEELAPIRPLAKFLCFKSIVFLTWWQGLLIAIFCAMQSEKIKDEQSLEARIQDFVICLEMGFAAVAHVYVLPAKPYQLMGPQKRGSVSVMSDYAALDVPPDPEEVKDLERPTVRRVFPEVEEVGTSVRESMHDLVFKGGEYVIKDVHFAVGRVREPVQKGFGRLKASMHRDYKKEVKDDSWIPMIRGIDDPFLTQSASDDSAVKRQAKKYSYTYKTGDSSGESSDQGLGDYHASGHRWTFKT</sequence>
<dbReference type="EMBL" id="CM035432">
    <property type="protein sequence ID" value="KAH7294953.1"/>
    <property type="molecule type" value="Genomic_DNA"/>
</dbReference>
<comment type="caution">
    <text evidence="7">The sequence shown here is derived from an EMBL/GenBank/DDBJ whole genome shotgun (WGS) entry which is preliminary data.</text>
</comment>
<feature type="region of interest" description="Disordered" evidence="5">
    <location>
        <begin position="439"/>
        <end position="467"/>
    </location>
</feature>
<feature type="transmembrane region" description="Helical" evidence="6">
    <location>
        <begin position="239"/>
        <end position="258"/>
    </location>
</feature>
<feature type="compositionally biased region" description="Polar residues" evidence="5">
    <location>
        <begin position="439"/>
        <end position="451"/>
    </location>
</feature>
<dbReference type="OrthoDB" id="5348404at2759"/>
<name>A0A8T2RHC0_CERRI</name>
<keyword evidence="2 6" id="KW-0812">Transmembrane</keyword>
<dbReference type="SMART" id="SM01417">
    <property type="entry name" value="Solute_trans_a"/>
    <property type="match status" value="1"/>
</dbReference>
<dbReference type="OMA" id="KPWRLGM"/>
<keyword evidence="3 6" id="KW-1133">Transmembrane helix</keyword>
<evidence type="ECO:0000256" key="2">
    <source>
        <dbReference type="ARBA" id="ARBA00022692"/>
    </source>
</evidence>
<proteinExistence type="predicted"/>
<evidence type="ECO:0000256" key="4">
    <source>
        <dbReference type="ARBA" id="ARBA00023136"/>
    </source>
</evidence>
<dbReference type="Proteomes" id="UP000825935">
    <property type="component" value="Chromosome 27"/>
</dbReference>
<evidence type="ECO:0000256" key="3">
    <source>
        <dbReference type="ARBA" id="ARBA00022989"/>
    </source>
</evidence>